<gene>
    <name evidence="4" type="ORF">FOL46_003000</name>
    <name evidence="3" type="ORF">FOZ61_003327</name>
</gene>
<evidence type="ECO:0000313" key="3">
    <source>
        <dbReference type="EMBL" id="KAF4661379.1"/>
    </source>
</evidence>
<evidence type="ECO:0000313" key="4">
    <source>
        <dbReference type="EMBL" id="KAF4666631.1"/>
    </source>
</evidence>
<proteinExistence type="predicted"/>
<feature type="transmembrane region" description="Helical" evidence="2">
    <location>
        <begin position="12"/>
        <end position="41"/>
    </location>
</feature>
<keyword evidence="2" id="KW-0472">Membrane</keyword>
<dbReference type="Proteomes" id="UP000570595">
    <property type="component" value="Unassembled WGS sequence"/>
</dbReference>
<dbReference type="Proteomes" id="UP000572268">
    <property type="component" value="Unassembled WGS sequence"/>
</dbReference>
<name>A0A7J6M6B9_PEROL</name>
<accession>A0A7J6M6B9</accession>
<evidence type="ECO:0000256" key="2">
    <source>
        <dbReference type="SAM" id="Phobius"/>
    </source>
</evidence>
<dbReference type="EMBL" id="JABAHT010000200">
    <property type="protein sequence ID" value="KAF4661379.1"/>
    <property type="molecule type" value="Genomic_DNA"/>
</dbReference>
<sequence length="351" mass="39683">MWRLQRQVDDVSYIGHIVALLSVIQFMILSMPFVMNVLLYVSLSSIPAYSAPRVYRETEVLYAKVADGVDGDAEYFFLPHGSAAIFTTDDYMCRGLSEKEVELHRKAMSRDRKPKKRNICAYEYAPHNSLKRYNKTVTKTRIVRVQNGETSEYFADVVSDGRCFDEVKLWTTTFHTGGEIDMEELGLPVKQELEEICAKGFTALKPSPSLSTLNGIYIGNRKQTRLEMKFRRGTVKDADLLAEKLGEADAQVMYYPLCGGVITIVNAAPDDQQSTSIVILEKSEVTKTQSLRKRLSSRRKSPKPASDDYSRALCNVEEHGRRSISRTTLGLWDRGLPDEFVLKTKVPGDVK</sequence>
<evidence type="ECO:0000256" key="1">
    <source>
        <dbReference type="SAM" id="MobiDB-lite"/>
    </source>
</evidence>
<dbReference type="AlphaFoldDB" id="A0A7J6M6B9"/>
<protein>
    <submittedName>
        <fullName evidence="4">Uncharacterized protein</fullName>
    </submittedName>
</protein>
<feature type="compositionally biased region" description="Basic residues" evidence="1">
    <location>
        <begin position="290"/>
        <end position="302"/>
    </location>
</feature>
<evidence type="ECO:0000313" key="6">
    <source>
        <dbReference type="Proteomes" id="UP000572268"/>
    </source>
</evidence>
<dbReference type="OrthoDB" id="5952022at2759"/>
<keyword evidence="2" id="KW-0812">Transmembrane</keyword>
<feature type="region of interest" description="Disordered" evidence="1">
    <location>
        <begin position="290"/>
        <end position="311"/>
    </location>
</feature>
<comment type="caution">
    <text evidence="4">The sequence shown here is derived from an EMBL/GenBank/DDBJ whole genome shotgun (WGS) entry which is preliminary data.</text>
</comment>
<reference evidence="5 6" key="1">
    <citation type="submission" date="2020-04" db="EMBL/GenBank/DDBJ databases">
        <title>Perkinsus olseni comparative genomics.</title>
        <authorList>
            <person name="Bogema D.R."/>
        </authorList>
    </citation>
    <scope>NUCLEOTIDE SEQUENCE [LARGE SCALE GENOMIC DNA]</scope>
    <source>
        <strain evidence="3">ATCC PRA-179</strain>
        <strain evidence="4">ATCC PRA-31</strain>
    </source>
</reference>
<organism evidence="4 6">
    <name type="scientific">Perkinsus olseni</name>
    <name type="common">Perkinsus atlanticus</name>
    <dbReference type="NCBI Taxonomy" id="32597"/>
    <lineage>
        <taxon>Eukaryota</taxon>
        <taxon>Sar</taxon>
        <taxon>Alveolata</taxon>
        <taxon>Perkinsozoa</taxon>
        <taxon>Perkinsea</taxon>
        <taxon>Perkinsida</taxon>
        <taxon>Perkinsidae</taxon>
        <taxon>Perkinsus</taxon>
    </lineage>
</organism>
<keyword evidence="2" id="KW-1133">Transmembrane helix</keyword>
<dbReference type="EMBL" id="JABANN010000200">
    <property type="protein sequence ID" value="KAF4666631.1"/>
    <property type="molecule type" value="Genomic_DNA"/>
</dbReference>
<evidence type="ECO:0000313" key="5">
    <source>
        <dbReference type="Proteomes" id="UP000570595"/>
    </source>
</evidence>